<name>A0A1J4KKL2_9EUKA</name>
<comment type="caution">
    <text evidence="2">The sequence shown here is derived from an EMBL/GenBank/DDBJ whole genome shotgun (WGS) entry which is preliminary data.</text>
</comment>
<organism evidence="2 3">
    <name type="scientific">Tritrichomonas foetus</name>
    <dbReference type="NCBI Taxonomy" id="1144522"/>
    <lineage>
        <taxon>Eukaryota</taxon>
        <taxon>Metamonada</taxon>
        <taxon>Parabasalia</taxon>
        <taxon>Tritrichomonadida</taxon>
        <taxon>Tritrichomonadidae</taxon>
        <taxon>Tritrichomonas</taxon>
    </lineage>
</organism>
<dbReference type="SUPFAM" id="SSF52799">
    <property type="entry name" value="(Phosphotyrosine protein) phosphatases II"/>
    <property type="match status" value="1"/>
</dbReference>
<dbReference type="Proteomes" id="UP000179807">
    <property type="component" value="Unassembled WGS sequence"/>
</dbReference>
<dbReference type="GeneID" id="94835000"/>
<dbReference type="Gene3D" id="3.90.190.10">
    <property type="entry name" value="Protein tyrosine phosphatase superfamily"/>
    <property type="match status" value="1"/>
</dbReference>
<gene>
    <name evidence="2" type="ORF">TRFO_18630</name>
</gene>
<feature type="compositionally biased region" description="Basic residues" evidence="1">
    <location>
        <begin position="550"/>
        <end position="565"/>
    </location>
</feature>
<evidence type="ECO:0000313" key="2">
    <source>
        <dbReference type="EMBL" id="OHT11831.1"/>
    </source>
</evidence>
<evidence type="ECO:0000256" key="1">
    <source>
        <dbReference type="SAM" id="MobiDB-lite"/>
    </source>
</evidence>
<keyword evidence="3" id="KW-1185">Reference proteome</keyword>
<dbReference type="OrthoDB" id="10592869at2759"/>
<feature type="region of interest" description="Disordered" evidence="1">
    <location>
        <begin position="546"/>
        <end position="565"/>
    </location>
</feature>
<protein>
    <submittedName>
        <fullName evidence="2">Uncharacterized protein</fullName>
    </submittedName>
</protein>
<dbReference type="VEuPathDB" id="TrichDB:TRFO_18630"/>
<dbReference type="InterPro" id="IPR029021">
    <property type="entry name" value="Prot-tyrosine_phosphatase-like"/>
</dbReference>
<reference evidence="2" key="1">
    <citation type="submission" date="2016-10" db="EMBL/GenBank/DDBJ databases">
        <authorList>
            <person name="Benchimol M."/>
            <person name="Almeida L.G."/>
            <person name="Vasconcelos A.T."/>
            <person name="Perreira-Neves A."/>
            <person name="Rosa I.A."/>
            <person name="Tasca T."/>
            <person name="Bogo M.R."/>
            <person name="de Souza W."/>
        </authorList>
    </citation>
    <scope>NUCLEOTIDE SEQUENCE [LARGE SCALE GENOMIC DNA]</scope>
    <source>
        <strain evidence="2">K</strain>
    </source>
</reference>
<accession>A0A1J4KKL2</accession>
<dbReference type="EMBL" id="MLAK01000578">
    <property type="protein sequence ID" value="OHT11831.1"/>
    <property type="molecule type" value="Genomic_DNA"/>
</dbReference>
<dbReference type="AlphaFoldDB" id="A0A1J4KKL2"/>
<proteinExistence type="predicted"/>
<sequence length="565" mass="65707">MKAGNSDKTLPFSDFIPRFWLSKHNSCGDLIKIPGDDEIYFIPMKSPLSKRLNQLFPKDKRWCVSEVMKTVGEKIKSVGGNWLFSHIELCSEQDPVPKAEWEEEHITHYYCPITREYKTDHLSHFYSVIEPMGKDYKTLYMVSCNNGHDRCGVAISMYLALKHDMFLSTAYYQHFKQRRWPGIYSNTAAEFLELQQKKDDPKKIKCAVRLDEFEIKNDDGVSESKLKIQHQPGFTHFGCESIDISKKKVVADSYSDLLTRYVGEGFERSKTNTPKQRIEFWNEETSLEDIKKHAYRCTFTPYGSLIFVMAVEKDTLVFNYGMNKFWTTKATIECPVPFICTAFAVETSKNLEIYLSDLLCFADQSQEGVDLDVRITKIYFEILPKITKIKADIKLKYRPLGRMTDAKRLAEMHNNMYSQYGFTMRGLSFLPRNSMPGRSLFLPLSYHVHLKFIMNATDIAVLYARSDDGSMLVPCKYFEFKERYGGLHDRIIRFRVNREKKWQAIAICKHELPDYISFVENTTKALKLQPKINEIVETIENVVREQAKKQEKKSKAKSSSSSKKK</sequence>
<evidence type="ECO:0000313" key="3">
    <source>
        <dbReference type="Proteomes" id="UP000179807"/>
    </source>
</evidence>
<dbReference type="RefSeq" id="XP_068364967.1">
    <property type="nucleotide sequence ID" value="XM_068500296.1"/>
</dbReference>